<name>A0ACC2VWP6_9TREE</name>
<sequence length="705" mass="79158">MTAPLPTTSFGSGSSPRHTSGGREVQSLSSPLKRAFVGGQQGSSEQDTEGTGEDKGRPVKKLKQEVQEEQDVGQGLVTRLFKYAWHFVGGALQGTSLFSTINVLPRAQIPSPFHHEERIQTSAAAIESDKLQILRKMLDKEEIVVPAYNPTIDLTAESDHDADEDEYDQTSTPRDKKSSRDIKGKGKPMTTPGMNSFRPHGSIFQNEINLPDDDPSSRYSTRPWHSPKTQIRGQRTSITATQTPSQTYTSRRPLLGMSLSRTPLRNGTPRGLISPTPGATPAWRAGQSVSSLTSSMARLNSARNGSVVPSVSATADNGEKQWRGLSARQKENLDRIVPKFEGKKEEEEASSPVSLTDGGEAYRQLLNTFRAAEGVGERSTFSLSTLELAKAWSQAGLDRSTSDLQKTVNTISSVKTKPSKQEKWLNRQREIGQKAYEEAKARDETSKEIARELERLNIEDTKIREEALAKARARALAKIEVPALTPEQIQEVTRTLSNPGFKSKCDREEVSCRDLELLGPKKWLNDEIINFYGAMLMERAEKEGKRKVHFFNSFFFSKMAKDGYEKSKIGRWTKKIDIFAKDIVIFPINQNNVHWVCGAINMKDKRFEFYDSMSTVPNTKAFSVMRDYLQKEHMDKKKKPIDLSDWEDYSDPTLEHRARGVGDKGDDVNESAAWEFEQKHMIDIRLLMQWELIHAQLAKRGQSGD</sequence>
<evidence type="ECO:0000313" key="1">
    <source>
        <dbReference type="EMBL" id="KAJ9103290.1"/>
    </source>
</evidence>
<evidence type="ECO:0000313" key="2">
    <source>
        <dbReference type="Proteomes" id="UP001227268"/>
    </source>
</evidence>
<keyword evidence="2" id="KW-1185">Reference proteome</keyword>
<dbReference type="Proteomes" id="UP001227268">
    <property type="component" value="Unassembled WGS sequence"/>
</dbReference>
<dbReference type="EMBL" id="JASBWT010000007">
    <property type="protein sequence ID" value="KAJ9103290.1"/>
    <property type="molecule type" value="Genomic_DNA"/>
</dbReference>
<reference evidence="1" key="1">
    <citation type="submission" date="2023-04" db="EMBL/GenBank/DDBJ databases">
        <title>Draft Genome sequencing of Naganishia species isolated from polar environments using Oxford Nanopore Technology.</title>
        <authorList>
            <person name="Leo P."/>
            <person name="Venkateswaran K."/>
        </authorList>
    </citation>
    <scope>NUCLEOTIDE SEQUENCE</scope>
    <source>
        <strain evidence="1">MNA-CCFEE 5423</strain>
    </source>
</reference>
<accession>A0ACC2VWP6</accession>
<comment type="caution">
    <text evidence="1">The sequence shown here is derived from an EMBL/GenBank/DDBJ whole genome shotgun (WGS) entry which is preliminary data.</text>
</comment>
<organism evidence="1 2">
    <name type="scientific">Naganishia friedmannii</name>
    <dbReference type="NCBI Taxonomy" id="89922"/>
    <lineage>
        <taxon>Eukaryota</taxon>
        <taxon>Fungi</taxon>
        <taxon>Dikarya</taxon>
        <taxon>Basidiomycota</taxon>
        <taxon>Agaricomycotina</taxon>
        <taxon>Tremellomycetes</taxon>
        <taxon>Filobasidiales</taxon>
        <taxon>Filobasidiaceae</taxon>
        <taxon>Naganishia</taxon>
    </lineage>
</organism>
<gene>
    <name evidence="1" type="ORF">QFC21_002713</name>
</gene>
<proteinExistence type="predicted"/>
<protein>
    <submittedName>
        <fullName evidence="1">Uncharacterized protein</fullName>
    </submittedName>
</protein>